<dbReference type="PANTHER" id="PTHR45348:SF2">
    <property type="entry name" value="ZINC-TYPE ALCOHOL DEHYDROGENASE-LIKE PROTEIN C2E1P3.01"/>
    <property type="match status" value="1"/>
</dbReference>
<name>A0A8E2J824_9PEZI</name>
<dbReference type="SUPFAM" id="SSF50129">
    <property type="entry name" value="GroES-like"/>
    <property type="match status" value="1"/>
</dbReference>
<dbReference type="EMBL" id="KV746290">
    <property type="protein sequence ID" value="OCK72860.1"/>
    <property type="molecule type" value="Genomic_DNA"/>
</dbReference>
<dbReference type="PANTHER" id="PTHR45348">
    <property type="entry name" value="HYPOTHETICAL OXIDOREDUCTASE (EUROFUNG)"/>
    <property type="match status" value="1"/>
</dbReference>
<dbReference type="AlphaFoldDB" id="A0A8E2J824"/>
<sequence length="477" mass="51150">MPTHLAAVSPAKGQPFELQTRPTPEPGPGELLIAVKSVALNPADSYMRNQGLFISTYPTVIGFDISGLVLDIGDNVPTGNADDGPGLSFQPGITRVAAYAASFWRSCNPDYGAFQERCLVPWQHAVPLPDEKMTWNHAATLPVAVEVPLSAWDALGIPRVGAAADLASNIHASVGTDTGGGTRKKDEKQEEALLIWGASSSVGTMGVQSGRLLKEDQNSSFAAVYATAGLANIKYVSSLGADRVFDYKDPRVVDTIVSAAREDGLVIRHCFLAVGQLALCQAVLKAFLRIDEGGEKKAKIGSAPIVPPDADMVDGVEIIFLQPSTEEGERLEQFRYWMGTWLRENLAKGIVRPSPEPTVVGKGLGAINAGLDMLLQGRADGTIALGGDDAESLHLADQERIETSRVAATDVYETLIYDNITFDQASIMTGNVRVENWRRIAGRKVMIANNKFGQDVRIMTGDQGGDAAKSSNDKFRK</sequence>
<evidence type="ECO:0000256" key="1">
    <source>
        <dbReference type="ARBA" id="ARBA00008072"/>
    </source>
</evidence>
<dbReference type="OrthoDB" id="10257049at2759"/>
<evidence type="ECO:0000313" key="6">
    <source>
        <dbReference type="EMBL" id="OCK72860.1"/>
    </source>
</evidence>
<proteinExistence type="inferred from homology"/>
<comment type="subunit">
    <text evidence="2">Monomer.</text>
</comment>
<dbReference type="InterPro" id="IPR011032">
    <property type="entry name" value="GroES-like_sf"/>
</dbReference>
<feature type="domain" description="Enoyl reductase (ER)" evidence="5">
    <location>
        <begin position="13"/>
        <end position="385"/>
    </location>
</feature>
<dbReference type="CDD" id="cd08249">
    <property type="entry name" value="enoyl_reductase_like"/>
    <property type="match status" value="1"/>
</dbReference>
<reference evidence="6 7" key="1">
    <citation type="journal article" date="2016" name="Nat. Commun.">
        <title>Ectomycorrhizal ecology is imprinted in the genome of the dominant symbiotic fungus Cenococcum geophilum.</title>
        <authorList>
            <consortium name="DOE Joint Genome Institute"/>
            <person name="Peter M."/>
            <person name="Kohler A."/>
            <person name="Ohm R.A."/>
            <person name="Kuo A."/>
            <person name="Krutzmann J."/>
            <person name="Morin E."/>
            <person name="Arend M."/>
            <person name="Barry K.W."/>
            <person name="Binder M."/>
            <person name="Choi C."/>
            <person name="Clum A."/>
            <person name="Copeland A."/>
            <person name="Grisel N."/>
            <person name="Haridas S."/>
            <person name="Kipfer T."/>
            <person name="LaButti K."/>
            <person name="Lindquist E."/>
            <person name="Lipzen A."/>
            <person name="Maire R."/>
            <person name="Meier B."/>
            <person name="Mihaltcheva S."/>
            <person name="Molinier V."/>
            <person name="Murat C."/>
            <person name="Poggeler S."/>
            <person name="Quandt C.A."/>
            <person name="Sperisen C."/>
            <person name="Tritt A."/>
            <person name="Tisserant E."/>
            <person name="Crous P.W."/>
            <person name="Henrissat B."/>
            <person name="Nehls U."/>
            <person name="Egli S."/>
            <person name="Spatafora J.W."/>
            <person name="Grigoriev I.V."/>
            <person name="Martin F.M."/>
        </authorList>
    </citation>
    <scope>NUCLEOTIDE SEQUENCE [LARGE SCALE GENOMIC DNA]</scope>
    <source>
        <strain evidence="6 7">CBS 459.81</strain>
    </source>
</reference>
<dbReference type="Gene3D" id="3.90.180.10">
    <property type="entry name" value="Medium-chain alcohol dehydrogenases, catalytic domain"/>
    <property type="match status" value="1"/>
</dbReference>
<evidence type="ECO:0000256" key="2">
    <source>
        <dbReference type="ARBA" id="ARBA00011245"/>
    </source>
</evidence>
<gene>
    <name evidence="6" type="ORF">K432DRAFT_430858</name>
</gene>
<dbReference type="InterPro" id="IPR047122">
    <property type="entry name" value="Trans-enoyl_RdTase-like"/>
</dbReference>
<protein>
    <submittedName>
        <fullName evidence="6">GroES-like protein</fullName>
    </submittedName>
</protein>
<dbReference type="InterPro" id="IPR036291">
    <property type="entry name" value="NAD(P)-bd_dom_sf"/>
</dbReference>
<evidence type="ECO:0000313" key="7">
    <source>
        <dbReference type="Proteomes" id="UP000250266"/>
    </source>
</evidence>
<dbReference type="Pfam" id="PF08240">
    <property type="entry name" value="ADH_N"/>
    <property type="match status" value="1"/>
</dbReference>
<keyword evidence="3" id="KW-0560">Oxidoreductase</keyword>
<keyword evidence="7" id="KW-1185">Reference proteome</keyword>
<dbReference type="InterPro" id="IPR013154">
    <property type="entry name" value="ADH-like_N"/>
</dbReference>
<dbReference type="GO" id="GO:0016651">
    <property type="term" value="F:oxidoreductase activity, acting on NAD(P)H"/>
    <property type="evidence" value="ECO:0007669"/>
    <property type="project" value="InterPro"/>
</dbReference>
<dbReference type="InterPro" id="IPR020843">
    <property type="entry name" value="ER"/>
</dbReference>
<evidence type="ECO:0000259" key="5">
    <source>
        <dbReference type="SMART" id="SM00829"/>
    </source>
</evidence>
<dbReference type="Proteomes" id="UP000250266">
    <property type="component" value="Unassembled WGS sequence"/>
</dbReference>
<feature type="region of interest" description="Disordered" evidence="4">
    <location>
        <begin position="1"/>
        <end position="27"/>
    </location>
</feature>
<dbReference type="SUPFAM" id="SSF51735">
    <property type="entry name" value="NAD(P)-binding Rossmann-fold domains"/>
    <property type="match status" value="1"/>
</dbReference>
<comment type="similarity">
    <text evidence="1">Belongs to the zinc-containing alcohol dehydrogenase family.</text>
</comment>
<organism evidence="6 7">
    <name type="scientific">Lepidopterella palustris CBS 459.81</name>
    <dbReference type="NCBI Taxonomy" id="1314670"/>
    <lineage>
        <taxon>Eukaryota</taxon>
        <taxon>Fungi</taxon>
        <taxon>Dikarya</taxon>
        <taxon>Ascomycota</taxon>
        <taxon>Pezizomycotina</taxon>
        <taxon>Dothideomycetes</taxon>
        <taxon>Pleosporomycetidae</taxon>
        <taxon>Mytilinidiales</taxon>
        <taxon>Argynnaceae</taxon>
        <taxon>Lepidopterella</taxon>
    </lineage>
</organism>
<evidence type="ECO:0000256" key="3">
    <source>
        <dbReference type="ARBA" id="ARBA00023002"/>
    </source>
</evidence>
<dbReference type="Gene3D" id="3.40.50.720">
    <property type="entry name" value="NAD(P)-binding Rossmann-like Domain"/>
    <property type="match status" value="1"/>
</dbReference>
<evidence type="ECO:0000256" key="4">
    <source>
        <dbReference type="SAM" id="MobiDB-lite"/>
    </source>
</evidence>
<accession>A0A8E2J824</accession>
<dbReference type="SMART" id="SM00829">
    <property type="entry name" value="PKS_ER"/>
    <property type="match status" value="1"/>
</dbReference>